<feature type="compositionally biased region" description="Polar residues" evidence="1">
    <location>
        <begin position="1"/>
        <end position="12"/>
    </location>
</feature>
<feature type="region of interest" description="Disordered" evidence="1">
    <location>
        <begin position="1"/>
        <end position="21"/>
    </location>
</feature>
<reference evidence="2 3" key="1">
    <citation type="journal article" date="2021" name="Nat. Plants">
        <title>The Taxus genome provides insights into paclitaxel biosynthesis.</title>
        <authorList>
            <person name="Xiong X."/>
            <person name="Gou J."/>
            <person name="Liao Q."/>
            <person name="Li Y."/>
            <person name="Zhou Q."/>
            <person name="Bi G."/>
            <person name="Li C."/>
            <person name="Du R."/>
            <person name="Wang X."/>
            <person name="Sun T."/>
            <person name="Guo L."/>
            <person name="Liang H."/>
            <person name="Lu P."/>
            <person name="Wu Y."/>
            <person name="Zhang Z."/>
            <person name="Ro D.K."/>
            <person name="Shang Y."/>
            <person name="Huang S."/>
            <person name="Yan J."/>
        </authorList>
    </citation>
    <scope>NUCLEOTIDE SEQUENCE [LARGE SCALE GENOMIC DNA]</scope>
    <source>
        <strain evidence="2">Ta-2019</strain>
    </source>
</reference>
<evidence type="ECO:0000256" key="1">
    <source>
        <dbReference type="SAM" id="MobiDB-lite"/>
    </source>
</evidence>
<proteinExistence type="predicted"/>
<name>A0AA38FA68_TAXCH</name>
<organism evidence="2 3">
    <name type="scientific">Taxus chinensis</name>
    <name type="common">Chinese yew</name>
    <name type="synonym">Taxus wallichiana var. chinensis</name>
    <dbReference type="NCBI Taxonomy" id="29808"/>
    <lineage>
        <taxon>Eukaryota</taxon>
        <taxon>Viridiplantae</taxon>
        <taxon>Streptophyta</taxon>
        <taxon>Embryophyta</taxon>
        <taxon>Tracheophyta</taxon>
        <taxon>Spermatophyta</taxon>
        <taxon>Pinopsida</taxon>
        <taxon>Pinidae</taxon>
        <taxon>Conifers II</taxon>
        <taxon>Cupressales</taxon>
        <taxon>Taxaceae</taxon>
        <taxon>Taxus</taxon>
    </lineage>
</organism>
<comment type="caution">
    <text evidence="2">The sequence shown here is derived from an EMBL/GenBank/DDBJ whole genome shotgun (WGS) entry which is preliminary data.</text>
</comment>
<accession>A0AA38FA68</accession>
<dbReference type="AlphaFoldDB" id="A0AA38FA68"/>
<evidence type="ECO:0000313" key="3">
    <source>
        <dbReference type="Proteomes" id="UP000824469"/>
    </source>
</evidence>
<feature type="non-terminal residue" evidence="2">
    <location>
        <position position="1"/>
    </location>
</feature>
<sequence length="111" mass="12599">MKIKSSTENTPLTEKGQQRSSLTEWGRWDAAKYRSKQNSLVGHFRAKEEPKYHCVEEAWIIRQVVSVHFGKDTNQILNASLMTRSFCDGQAFEGSYVMAPLSLFSIVGSLK</sequence>
<protein>
    <submittedName>
        <fullName evidence="2">Uncharacterized protein</fullName>
    </submittedName>
</protein>
<evidence type="ECO:0000313" key="2">
    <source>
        <dbReference type="EMBL" id="KAH9298314.1"/>
    </source>
</evidence>
<keyword evidence="3" id="KW-1185">Reference proteome</keyword>
<dbReference type="EMBL" id="JAHRHJ020000010">
    <property type="protein sequence ID" value="KAH9298314.1"/>
    <property type="molecule type" value="Genomic_DNA"/>
</dbReference>
<gene>
    <name evidence="2" type="ORF">KI387_029996</name>
</gene>
<dbReference type="Proteomes" id="UP000824469">
    <property type="component" value="Unassembled WGS sequence"/>
</dbReference>